<evidence type="ECO:0000313" key="1">
    <source>
        <dbReference type="EMBL" id="QLG28681.1"/>
    </source>
</evidence>
<evidence type="ECO:0000313" key="2">
    <source>
        <dbReference type="Proteomes" id="UP000509750"/>
    </source>
</evidence>
<dbReference type="Gene3D" id="3.40.50.150">
    <property type="entry name" value="Vaccinia Virus protein VP39"/>
    <property type="match status" value="1"/>
</dbReference>
<accession>A0A7D5K2A7</accession>
<dbReference type="EMBL" id="CP058529">
    <property type="protein sequence ID" value="QLG28681.1"/>
    <property type="molecule type" value="Genomic_DNA"/>
</dbReference>
<reference evidence="1 2" key="1">
    <citation type="submission" date="2020-07" db="EMBL/GenBank/DDBJ databases">
        <title>Gai3-2, isolated from salt lake.</title>
        <authorList>
            <person name="Cui H."/>
            <person name="Shi X."/>
        </authorList>
    </citation>
    <scope>NUCLEOTIDE SEQUENCE [LARGE SCALE GENOMIC DNA]</scope>
    <source>
        <strain evidence="1 2">Gai3-2</strain>
    </source>
</reference>
<dbReference type="AlphaFoldDB" id="A0A7D5K2A7"/>
<protein>
    <submittedName>
        <fullName evidence="1">Uncharacterized protein</fullName>
    </submittedName>
</protein>
<proteinExistence type="predicted"/>
<name>A0A7D5K2A7_9EURY</name>
<dbReference type="RefSeq" id="WP_179170255.1">
    <property type="nucleotide sequence ID" value="NZ_CP058529.1"/>
</dbReference>
<sequence length="175" mass="19454">MWHEEPAFSTFIEDVETGMTVAVLGAGSGWFTLYACGRMRSTGSVTAFEADPAHVRSLKRNIQRNGFSNVCIIQTRLDGDTSVDDYCDEVDFAVINVEGVELTALKGLTGVRDESHTLQVLCEVHPSIIPDETLQELYNCFDAYGFEIDCAPLGGSFEHDPEEVQNELHQVYARR</sequence>
<dbReference type="KEGG" id="halg:HUG10_14520"/>
<keyword evidence="2" id="KW-1185">Reference proteome</keyword>
<dbReference type="InterPro" id="IPR029063">
    <property type="entry name" value="SAM-dependent_MTases_sf"/>
</dbReference>
<gene>
    <name evidence="1" type="ORF">HUG10_14520</name>
</gene>
<dbReference type="GeneID" id="56030071"/>
<dbReference type="SUPFAM" id="SSF53335">
    <property type="entry name" value="S-adenosyl-L-methionine-dependent methyltransferases"/>
    <property type="match status" value="1"/>
</dbReference>
<dbReference type="Proteomes" id="UP000509750">
    <property type="component" value="Chromosome"/>
</dbReference>
<organism evidence="1 2">
    <name type="scientific">Halorarum halophilum</name>
    <dbReference type="NCBI Taxonomy" id="2743090"/>
    <lineage>
        <taxon>Archaea</taxon>
        <taxon>Methanobacteriati</taxon>
        <taxon>Methanobacteriota</taxon>
        <taxon>Stenosarchaea group</taxon>
        <taxon>Halobacteria</taxon>
        <taxon>Halobacteriales</taxon>
        <taxon>Haloferacaceae</taxon>
        <taxon>Halorarum</taxon>
    </lineage>
</organism>